<organism evidence="3 4">
    <name type="scientific">Aeromicrobium marinum DSM 15272</name>
    <dbReference type="NCBI Taxonomy" id="585531"/>
    <lineage>
        <taxon>Bacteria</taxon>
        <taxon>Bacillati</taxon>
        <taxon>Actinomycetota</taxon>
        <taxon>Actinomycetes</taxon>
        <taxon>Propionibacteriales</taxon>
        <taxon>Nocardioidaceae</taxon>
        <taxon>Aeromicrobium</taxon>
    </lineage>
</organism>
<dbReference type="GO" id="GO:0005829">
    <property type="term" value="C:cytosol"/>
    <property type="evidence" value="ECO:0007669"/>
    <property type="project" value="TreeGrafter"/>
</dbReference>
<dbReference type="GO" id="GO:0102682">
    <property type="term" value="F:cytokinin riboside 5'-monophosphate phosphoribohydrolase activity"/>
    <property type="evidence" value="ECO:0007669"/>
    <property type="project" value="RHEA"/>
</dbReference>
<evidence type="ECO:0000256" key="1">
    <source>
        <dbReference type="ARBA" id="ARBA00006763"/>
    </source>
</evidence>
<dbReference type="RefSeq" id="WP_007077704.1">
    <property type="nucleotide sequence ID" value="NZ_CM001024.1"/>
</dbReference>
<accession>E2S9P2</accession>
<dbReference type="eggNOG" id="COG1611">
    <property type="taxonomic scope" value="Bacteria"/>
</dbReference>
<dbReference type="OrthoDB" id="9801098at2"/>
<keyword evidence="2" id="KW-0203">Cytokinin biosynthesis</keyword>
<reference evidence="3" key="1">
    <citation type="submission" date="2010-08" db="EMBL/GenBank/DDBJ databases">
        <authorList>
            <person name="Muzny D."/>
            <person name="Qin X."/>
            <person name="Buhay C."/>
            <person name="Dugan-Rocha S."/>
            <person name="Ding Y."/>
            <person name="Chen G."/>
            <person name="Hawes A."/>
            <person name="Holder M."/>
            <person name="Jhangiani S."/>
            <person name="Johnson A."/>
            <person name="Khan Z."/>
            <person name="Li Z."/>
            <person name="Liu W."/>
            <person name="Liu X."/>
            <person name="Perez L."/>
            <person name="Shen H."/>
            <person name="Wang Q."/>
            <person name="Watt J."/>
            <person name="Xi L."/>
            <person name="Xin Y."/>
            <person name="Zhou J."/>
            <person name="Deng J."/>
            <person name="Jiang H."/>
            <person name="Liu Y."/>
            <person name="Qu J."/>
            <person name="Song X.-Z."/>
            <person name="Zhang L."/>
            <person name="Villasana D."/>
            <person name="Johnson A."/>
            <person name="Liu J."/>
            <person name="Liyanage D."/>
            <person name="Lorensuhewa L."/>
            <person name="Robinson T."/>
            <person name="Song A."/>
            <person name="Song B.-B."/>
            <person name="Dinh H."/>
            <person name="Thornton R."/>
            <person name="Coyle M."/>
            <person name="Francisco L."/>
            <person name="Jackson L."/>
            <person name="Javaid M."/>
            <person name="Korchina V."/>
            <person name="Kovar C."/>
            <person name="Mata R."/>
            <person name="Mathew T."/>
            <person name="Ngo R."/>
            <person name="Nguyen L."/>
            <person name="Nguyen N."/>
            <person name="Okwuonu G."/>
            <person name="Ongeri F."/>
            <person name="Pham C."/>
            <person name="Simmons D."/>
            <person name="Wilczek-Boney K."/>
            <person name="Hale W."/>
            <person name="Jakkamsetti A."/>
            <person name="Pham P."/>
            <person name="Ruth R."/>
            <person name="San Lucas F."/>
            <person name="Warren J."/>
            <person name="Zhang J."/>
            <person name="Zhao Z."/>
            <person name="Zhou C."/>
            <person name="Zhu D."/>
            <person name="Lee S."/>
            <person name="Bess C."/>
            <person name="Blankenburg K."/>
            <person name="Forbes L."/>
            <person name="Fu Q."/>
            <person name="Gubbala S."/>
            <person name="Hirani K."/>
            <person name="Jayaseelan J.C."/>
            <person name="Lara F."/>
            <person name="Munidasa M."/>
            <person name="Palculict T."/>
            <person name="Patil S."/>
            <person name="Pu L.-L."/>
            <person name="Saada N."/>
            <person name="Tang L."/>
            <person name="Weissenberger G."/>
            <person name="Zhu Y."/>
            <person name="Hemphill L."/>
            <person name="Shang Y."/>
            <person name="Youmans B."/>
            <person name="Ayvaz T."/>
            <person name="Ross M."/>
            <person name="Santibanez J."/>
            <person name="Aqrawi P."/>
            <person name="Gross S."/>
            <person name="Joshi V."/>
            <person name="Fowler G."/>
            <person name="Nazareth L."/>
            <person name="Reid J."/>
            <person name="Worley K."/>
            <person name="Petrosino J."/>
            <person name="Highlander S."/>
            <person name="Gibbs R."/>
        </authorList>
    </citation>
    <scope>NUCLEOTIDE SEQUENCE [LARGE SCALE GENOMIC DNA]</scope>
    <source>
        <strain evidence="3">DSM 15272</strain>
    </source>
</reference>
<sequence length="193" mass="20545">MSPGSVTVFCGSRFGDDPAYLEAARTTGRTLAERGITTVYGGGRVGLMGALADAALEAGGRVVGVIPRALDDRELTHRGVTELHVVDSMHARKALMAERGEAFLALPGGAGTIEEITEQWTWAQLSIHAKRCGLLDVGGFWQPFRATVEQMVRAGFVSPEHATILSFGDDLDDLLDRLAAPAGWGLKEGDLRA</sequence>
<name>E2S9P2_9ACTN</name>
<dbReference type="PANTHER" id="PTHR31223:SF70">
    <property type="entry name" value="LOG FAMILY PROTEIN YJL055W"/>
    <property type="match status" value="1"/>
</dbReference>
<proteinExistence type="inferred from homology"/>
<comment type="catalytic activity">
    <reaction evidence="2">
        <text>N(6)-(dimethylallyl)adenosine 5'-phosphate + H2O = N(6)-dimethylallyladenine + D-ribose 5-phosphate</text>
        <dbReference type="Rhea" id="RHEA:48560"/>
        <dbReference type="ChEBI" id="CHEBI:15377"/>
        <dbReference type="ChEBI" id="CHEBI:17660"/>
        <dbReference type="ChEBI" id="CHEBI:57526"/>
        <dbReference type="ChEBI" id="CHEBI:78346"/>
        <dbReference type="EC" id="3.2.2.n1"/>
    </reaction>
</comment>
<dbReference type="Gene3D" id="3.40.50.450">
    <property type="match status" value="1"/>
</dbReference>
<evidence type="ECO:0000313" key="3">
    <source>
        <dbReference type="EMBL" id="EFQ83966.1"/>
    </source>
</evidence>
<dbReference type="Pfam" id="PF03641">
    <property type="entry name" value="Lysine_decarbox"/>
    <property type="match status" value="1"/>
</dbReference>
<dbReference type="SUPFAM" id="SSF102405">
    <property type="entry name" value="MCP/YpsA-like"/>
    <property type="match status" value="1"/>
</dbReference>
<dbReference type="EC" id="3.2.2.n1" evidence="2"/>
<evidence type="ECO:0000256" key="2">
    <source>
        <dbReference type="RuleBase" id="RU363015"/>
    </source>
</evidence>
<dbReference type="PANTHER" id="PTHR31223">
    <property type="entry name" value="LOG FAMILY PROTEIN YJL055W"/>
    <property type="match status" value="1"/>
</dbReference>
<dbReference type="STRING" id="585531.HMPREF0063_10682"/>
<protein>
    <recommendedName>
        <fullName evidence="2">Cytokinin riboside 5'-monophosphate phosphoribohydrolase</fullName>
        <ecNumber evidence="2">3.2.2.n1</ecNumber>
    </recommendedName>
</protein>
<gene>
    <name evidence="3" type="ORF">HMPREF0063_10682</name>
</gene>
<comment type="caution">
    <text evidence="3">The sequence shown here is derived from an EMBL/GenBank/DDBJ whole genome shotgun (WGS) entry which is preliminary data.</text>
</comment>
<dbReference type="EMBL" id="ACLF03000003">
    <property type="protein sequence ID" value="EFQ83966.1"/>
    <property type="molecule type" value="Genomic_DNA"/>
</dbReference>
<comment type="catalytic activity">
    <reaction evidence="2">
        <text>9-ribosyl-trans-zeatin 5'-phosphate + H2O = trans-zeatin + D-ribose 5-phosphate</text>
        <dbReference type="Rhea" id="RHEA:48564"/>
        <dbReference type="ChEBI" id="CHEBI:15377"/>
        <dbReference type="ChEBI" id="CHEBI:16522"/>
        <dbReference type="ChEBI" id="CHEBI:78346"/>
        <dbReference type="ChEBI" id="CHEBI:87947"/>
        <dbReference type="EC" id="3.2.2.n1"/>
    </reaction>
</comment>
<dbReference type="AlphaFoldDB" id="E2S9P2"/>
<keyword evidence="4" id="KW-1185">Reference proteome</keyword>
<dbReference type="Proteomes" id="UP000003111">
    <property type="component" value="Unassembled WGS sequence"/>
</dbReference>
<dbReference type="HOGENOM" id="CLU_058336_4_2_11"/>
<dbReference type="InterPro" id="IPR005269">
    <property type="entry name" value="LOG"/>
</dbReference>
<evidence type="ECO:0000313" key="4">
    <source>
        <dbReference type="Proteomes" id="UP000003111"/>
    </source>
</evidence>
<comment type="similarity">
    <text evidence="1 2">Belongs to the LOG family.</text>
</comment>
<keyword evidence="2" id="KW-0378">Hydrolase</keyword>
<dbReference type="InterPro" id="IPR031100">
    <property type="entry name" value="LOG_fam"/>
</dbReference>
<dbReference type="NCBIfam" id="TIGR00730">
    <property type="entry name" value="Rossman fold protein, TIGR00730 family"/>
    <property type="match status" value="1"/>
</dbReference>
<dbReference type="GO" id="GO:0009691">
    <property type="term" value="P:cytokinin biosynthetic process"/>
    <property type="evidence" value="ECO:0007669"/>
    <property type="project" value="UniProtKB-UniRule"/>
</dbReference>